<dbReference type="PANTHER" id="PTHR12247">
    <property type="entry name" value="POLYCOMB GROUP PROTEIN"/>
    <property type="match status" value="1"/>
</dbReference>
<feature type="repeat" description="MBT" evidence="2">
    <location>
        <begin position="1"/>
        <end position="103"/>
    </location>
</feature>
<feature type="signal peptide" evidence="3">
    <location>
        <begin position="1"/>
        <end position="25"/>
    </location>
</feature>
<organism evidence="4">
    <name type="scientific">Angiostrongylus costaricensis</name>
    <name type="common">Nematode worm</name>
    <dbReference type="NCBI Taxonomy" id="334426"/>
    <lineage>
        <taxon>Eukaryota</taxon>
        <taxon>Metazoa</taxon>
        <taxon>Ecdysozoa</taxon>
        <taxon>Nematoda</taxon>
        <taxon>Chromadorea</taxon>
        <taxon>Rhabditida</taxon>
        <taxon>Rhabditina</taxon>
        <taxon>Rhabditomorpha</taxon>
        <taxon>Strongyloidea</taxon>
        <taxon>Metastrongylidae</taxon>
        <taxon>Angiostrongylus</taxon>
    </lineage>
</organism>
<keyword evidence="3" id="KW-0732">Signal</keyword>
<dbReference type="InterPro" id="IPR004092">
    <property type="entry name" value="Mbt"/>
</dbReference>
<dbReference type="GO" id="GO:0045892">
    <property type="term" value="P:negative regulation of DNA-templated transcription"/>
    <property type="evidence" value="ECO:0007669"/>
    <property type="project" value="TreeGrafter"/>
</dbReference>
<evidence type="ECO:0000256" key="3">
    <source>
        <dbReference type="SAM" id="SignalP"/>
    </source>
</evidence>
<dbReference type="InterPro" id="IPR050548">
    <property type="entry name" value="PcG_chromatin_remod_factors"/>
</dbReference>
<dbReference type="SUPFAM" id="SSF63748">
    <property type="entry name" value="Tudor/PWWP/MBT"/>
    <property type="match status" value="3"/>
</dbReference>
<proteinExistence type="predicted"/>
<dbReference type="GO" id="GO:0005634">
    <property type="term" value="C:nucleus"/>
    <property type="evidence" value="ECO:0007669"/>
    <property type="project" value="InterPro"/>
</dbReference>
<evidence type="ECO:0000313" key="4">
    <source>
        <dbReference type="WBParaSite" id="ACOC_0001054801-mRNA-1"/>
    </source>
</evidence>
<dbReference type="WBParaSite" id="ACOC_0001054801-mRNA-1">
    <property type="protein sequence ID" value="ACOC_0001054801-mRNA-1"/>
    <property type="gene ID" value="ACOC_0001054801"/>
</dbReference>
<evidence type="ECO:0000256" key="1">
    <source>
        <dbReference type="ARBA" id="ARBA00022737"/>
    </source>
</evidence>
<dbReference type="AlphaFoldDB" id="A0A158PKU9"/>
<dbReference type="Pfam" id="PF02820">
    <property type="entry name" value="MBT"/>
    <property type="match status" value="3"/>
</dbReference>
<name>A0A158PKU9_ANGCS</name>
<dbReference type="SMART" id="SM00561">
    <property type="entry name" value="MBT"/>
    <property type="match status" value="2"/>
</dbReference>
<dbReference type="Gene3D" id="2.30.30.140">
    <property type="match status" value="3"/>
</dbReference>
<dbReference type="GO" id="GO:0003682">
    <property type="term" value="F:chromatin binding"/>
    <property type="evidence" value="ECO:0007669"/>
    <property type="project" value="TreeGrafter"/>
</dbReference>
<keyword evidence="1" id="KW-0677">Repeat</keyword>
<reference evidence="4" key="1">
    <citation type="submission" date="2016-04" db="UniProtKB">
        <authorList>
            <consortium name="WormBaseParasite"/>
        </authorList>
    </citation>
    <scope>IDENTIFICATION</scope>
</reference>
<evidence type="ECO:0000256" key="2">
    <source>
        <dbReference type="PROSITE-ProRule" id="PRU00459"/>
    </source>
</evidence>
<accession>A0A158PKU9</accession>
<protein>
    <submittedName>
        <fullName evidence="4">Mbt domain containing 1</fullName>
    </submittedName>
</protein>
<dbReference type="GO" id="GO:0042393">
    <property type="term" value="F:histone binding"/>
    <property type="evidence" value="ECO:0007669"/>
    <property type="project" value="TreeGrafter"/>
</dbReference>
<dbReference type="PROSITE" id="PS51079">
    <property type="entry name" value="MBT"/>
    <property type="match status" value="2"/>
</dbReference>
<dbReference type="OMA" id="SHVETEC"/>
<sequence length="321" mass="36910">LFTSYCKSWLTLHLFLGFQTYLVNDLLELLDYNNSTRVRPARVKKVVGRRICVHVREIDFDGEADDEDRQVVNVDSEFWVDQSSFYVFHVGWACYNNYGLGSTKEYKKHAQRIADALSKVKLFARIPIYFSNAAVPRFQNVSLGWKKGMRFELMDPLAQMFNELRVASVLEVLKVRGLVFPFLSIFSTSTFSHVETECIPLHCTSPFMFPVGYARKYNIHLEGPNAIWRSSSCVYGSLPSECLFLQIGAKLEASDMCENHLVCPATVAAHKGRLLQIHFDGWEDSYDHSSDIFPLGWCEMHGYKLEPPKAEEEPPKKKRKK</sequence>
<dbReference type="PANTHER" id="PTHR12247:SF131">
    <property type="entry name" value="LD05287P"/>
    <property type="match status" value="1"/>
</dbReference>
<feature type="chain" id="PRO_5007630351" evidence="3">
    <location>
        <begin position="26"/>
        <end position="321"/>
    </location>
</feature>
<feature type="repeat" description="MBT" evidence="2">
    <location>
        <begin position="208"/>
        <end position="308"/>
    </location>
</feature>